<gene>
    <name evidence="10" type="ORF">L0P57_05410</name>
</gene>
<evidence type="ECO:0000313" key="10">
    <source>
        <dbReference type="EMBL" id="MCG4610367.1"/>
    </source>
</evidence>
<dbReference type="CDD" id="cd18120">
    <property type="entry name" value="ATP-synt_Vo_Ao_c"/>
    <property type="match status" value="1"/>
</dbReference>
<evidence type="ECO:0000256" key="6">
    <source>
        <dbReference type="ARBA" id="ARBA00032200"/>
    </source>
</evidence>
<keyword evidence="11" id="KW-1185">Reference proteome</keyword>
<evidence type="ECO:0000256" key="8">
    <source>
        <dbReference type="SAM" id="Phobius"/>
    </source>
</evidence>
<feature type="transmembrane region" description="Helical" evidence="8">
    <location>
        <begin position="35"/>
        <end position="54"/>
    </location>
</feature>
<dbReference type="EMBL" id="JAKNHQ010000005">
    <property type="protein sequence ID" value="MCG4610367.1"/>
    <property type="molecule type" value="Genomic_DNA"/>
</dbReference>
<dbReference type="Gene3D" id="1.20.120.610">
    <property type="entry name" value="lithium bound rotor ring of v- atpase"/>
    <property type="match status" value="1"/>
</dbReference>
<evidence type="ECO:0000259" key="9">
    <source>
        <dbReference type="Pfam" id="PF00137"/>
    </source>
</evidence>
<dbReference type="PRINTS" id="PR00124">
    <property type="entry name" value="ATPASEC"/>
</dbReference>
<sequence>MTILFCVPIVFLIVSVAFSIRAVKRGKKTSRAVATQLIAFLAVCIVTFAAPMIASAAPEDSEPAAAPVTTSDTAAAPVDNSKGLGLIAAALVTGLAGIGGGVAVAAAAPAAIGATSEDPKAFGKSLIFVALGEGIALYGLLISILILNKV</sequence>
<keyword evidence="5 8" id="KW-0472">Membrane</keyword>
<reference evidence="10 11" key="1">
    <citation type="submission" date="2022-01" db="EMBL/GenBank/DDBJ databases">
        <title>Collection of gut derived symbiotic bacterial strains cultured from healthy donors.</title>
        <authorList>
            <person name="Lin H."/>
            <person name="Kohout C."/>
            <person name="Waligurski E."/>
            <person name="Pamer E.G."/>
        </authorList>
    </citation>
    <scope>NUCLEOTIDE SEQUENCE [LARGE SCALE GENOMIC DNA]</scope>
    <source>
        <strain evidence="10 11">DFI.7.58</strain>
    </source>
</reference>
<feature type="transmembrane region" description="Helical" evidence="8">
    <location>
        <begin position="126"/>
        <end position="147"/>
    </location>
</feature>
<name>A0ABS9MHS5_9FIRM</name>
<dbReference type="SUPFAM" id="SSF81333">
    <property type="entry name" value="F1F0 ATP synthase subunit C"/>
    <property type="match status" value="1"/>
</dbReference>
<dbReference type="RefSeq" id="WP_087232785.1">
    <property type="nucleotide sequence ID" value="NZ_JAKNHQ010000005.1"/>
</dbReference>
<evidence type="ECO:0000256" key="1">
    <source>
        <dbReference type="ARBA" id="ARBA00004141"/>
    </source>
</evidence>
<feature type="domain" description="V-ATPase proteolipid subunit C-like" evidence="9">
    <location>
        <begin position="87"/>
        <end position="146"/>
    </location>
</feature>
<keyword evidence="4 8" id="KW-1133">Transmembrane helix</keyword>
<protein>
    <recommendedName>
        <fullName evidence="6">ATP synthase F(0) sector subunit c</fullName>
    </recommendedName>
    <alternativeName>
        <fullName evidence="7">F-type ATPase subunit c</fullName>
    </alternativeName>
</protein>
<evidence type="ECO:0000256" key="2">
    <source>
        <dbReference type="ARBA" id="ARBA00006704"/>
    </source>
</evidence>
<dbReference type="Pfam" id="PF00137">
    <property type="entry name" value="ATP-synt_C"/>
    <property type="match status" value="1"/>
</dbReference>
<accession>A0ABS9MHS5</accession>
<evidence type="ECO:0000256" key="5">
    <source>
        <dbReference type="ARBA" id="ARBA00023136"/>
    </source>
</evidence>
<keyword evidence="3 8" id="KW-0812">Transmembrane</keyword>
<dbReference type="InterPro" id="IPR035921">
    <property type="entry name" value="F/V-ATP_Csub_sf"/>
</dbReference>
<dbReference type="Proteomes" id="UP001298681">
    <property type="component" value="Unassembled WGS sequence"/>
</dbReference>
<comment type="similarity">
    <text evidence="2">Belongs to the ATPase C chain family.</text>
</comment>
<evidence type="ECO:0000313" key="11">
    <source>
        <dbReference type="Proteomes" id="UP001298681"/>
    </source>
</evidence>
<dbReference type="InterPro" id="IPR000454">
    <property type="entry name" value="ATP_synth_F0_csu"/>
</dbReference>
<feature type="transmembrane region" description="Helical" evidence="8">
    <location>
        <begin position="86"/>
        <end position="114"/>
    </location>
</feature>
<evidence type="ECO:0000256" key="7">
    <source>
        <dbReference type="ARBA" id="ARBA00032887"/>
    </source>
</evidence>
<comment type="subcellular location">
    <subcellularLocation>
        <location evidence="1">Membrane</location>
        <topology evidence="1">Multi-pass membrane protein</topology>
    </subcellularLocation>
</comment>
<evidence type="ECO:0000256" key="3">
    <source>
        <dbReference type="ARBA" id="ARBA00022692"/>
    </source>
</evidence>
<organism evidence="10 11">
    <name type="scientific">Anaeromassilibacillus senegalensis</name>
    <dbReference type="NCBI Taxonomy" id="1673717"/>
    <lineage>
        <taxon>Bacteria</taxon>
        <taxon>Bacillati</taxon>
        <taxon>Bacillota</taxon>
        <taxon>Clostridia</taxon>
        <taxon>Eubacteriales</taxon>
        <taxon>Acutalibacteraceae</taxon>
        <taxon>Anaeromassilibacillus</taxon>
    </lineage>
</organism>
<evidence type="ECO:0000256" key="4">
    <source>
        <dbReference type="ARBA" id="ARBA00022989"/>
    </source>
</evidence>
<proteinExistence type="inferred from homology"/>
<comment type="caution">
    <text evidence="10">The sequence shown here is derived from an EMBL/GenBank/DDBJ whole genome shotgun (WGS) entry which is preliminary data.</text>
</comment>
<dbReference type="InterPro" id="IPR002379">
    <property type="entry name" value="ATPase_proteolipid_c-like_dom"/>
</dbReference>